<comment type="caution">
    <text evidence="1">The sequence shown here is derived from an EMBL/GenBank/DDBJ whole genome shotgun (WGS) entry which is preliminary data.</text>
</comment>
<protein>
    <recommendedName>
        <fullName evidence="3">WD40 repeat domain-containing protein</fullName>
    </recommendedName>
</protein>
<evidence type="ECO:0008006" key="3">
    <source>
        <dbReference type="Google" id="ProtNLM"/>
    </source>
</evidence>
<organism evidence="1 2">
    <name type="scientific">Corallococcus exercitus</name>
    <dbReference type="NCBI Taxonomy" id="2316736"/>
    <lineage>
        <taxon>Bacteria</taxon>
        <taxon>Pseudomonadati</taxon>
        <taxon>Myxococcota</taxon>
        <taxon>Myxococcia</taxon>
        <taxon>Myxococcales</taxon>
        <taxon>Cystobacterineae</taxon>
        <taxon>Myxococcaceae</taxon>
        <taxon>Corallococcus</taxon>
    </lineage>
</organism>
<evidence type="ECO:0000313" key="2">
    <source>
        <dbReference type="Proteomes" id="UP000563426"/>
    </source>
</evidence>
<proteinExistence type="predicted"/>
<evidence type="ECO:0000313" key="1">
    <source>
        <dbReference type="EMBL" id="NOK34357.1"/>
    </source>
</evidence>
<name>A0A7Y4NSV7_9BACT</name>
<reference evidence="1 2" key="1">
    <citation type="submission" date="2020-05" db="EMBL/GenBank/DDBJ databases">
        <authorList>
            <person name="Whitworth D."/>
        </authorList>
    </citation>
    <scope>NUCLEOTIDE SEQUENCE [LARGE SCALE GENOMIC DNA]</scope>
    <source>
        <strain evidence="1 2">AB043B</strain>
    </source>
</reference>
<accession>A0A7Y4NSV7</accession>
<dbReference type="Proteomes" id="UP000563426">
    <property type="component" value="Unassembled WGS sequence"/>
</dbReference>
<dbReference type="EMBL" id="JABFJV010000066">
    <property type="protein sequence ID" value="NOK34357.1"/>
    <property type="molecule type" value="Genomic_DNA"/>
</dbReference>
<sequence length="440" mass="48081">MTLARDARLLKVDEGQHVLLSARADGTYAQGLPEGEPVRIAGAVEGIDITADGQSTVMWSPEVDGVRTVWLWRFGTPEAIVLSQQSRGAVLHDAAQTFVAFLERDGAGASSVQVARTAACAPGNCVLQTLLQVQDGTPVLERGGTVLSLVKGARRWLIDVPSGAVTDLGELPGFSVLSPGGTRYAWAEDARVRVFDTVTGAQVWEDDIPHDGYRDWKTTHAFMLNETRVDVGAQGVYTNWPIGAPVQHFLHSCQEQGCSETVKAGIYTPYTLQDQFVMYCRPDFCQEIRCSQPSPSFLTADGVYLYSTQNPETLYGPVLGQGFADMVWLKGSKGQLHRLEWQRGDQVWTLKLDAPYPSAPIHFIPGRQQVVFHQPVSREDGTPESHLWTWSRFSRADLGTLEGTPGPGSLVRANPPTLYMDVDTVNADGTSARSIIRVAL</sequence>
<dbReference type="RefSeq" id="WP_171435354.1">
    <property type="nucleotide sequence ID" value="NZ_JABFJV010000066.1"/>
</dbReference>
<gene>
    <name evidence="1" type="ORF">HMI49_14230</name>
</gene>
<dbReference type="SUPFAM" id="SSF50969">
    <property type="entry name" value="YVTN repeat-like/Quinoprotein amine dehydrogenase"/>
    <property type="match status" value="1"/>
</dbReference>
<dbReference type="InterPro" id="IPR011044">
    <property type="entry name" value="Quino_amine_DH_bsu"/>
</dbReference>
<keyword evidence="2" id="KW-1185">Reference proteome</keyword>
<dbReference type="AlphaFoldDB" id="A0A7Y4NSV7"/>